<comment type="caution">
    <text evidence="1">The sequence shown here is derived from an EMBL/GenBank/DDBJ whole genome shotgun (WGS) entry which is preliminary data.</text>
</comment>
<protein>
    <recommendedName>
        <fullName evidence="3">Outer membrane insertion signal domain protein</fullName>
    </recommendedName>
</protein>
<name>A0A133QQC5_9BACT</name>
<dbReference type="EMBL" id="LRQG01000002">
    <property type="protein sequence ID" value="KXA45086.1"/>
    <property type="molecule type" value="Genomic_DNA"/>
</dbReference>
<dbReference type="eggNOG" id="ENOG5030247">
    <property type="taxonomic scope" value="Bacteria"/>
</dbReference>
<dbReference type="InterPro" id="IPR018550">
    <property type="entry name" value="Lipid-A_deacylase-rel"/>
</dbReference>
<dbReference type="RefSeq" id="WP_060939926.1">
    <property type="nucleotide sequence ID" value="NZ_KQ957185.1"/>
</dbReference>
<sequence length="420" mass="48075">MQRVILSFFLLTIGLVTFASPADTLHHWGVSLSGMPSKVVALDKYQRKWMKAGNNGSIALELLHTDLPSDSDSFANDFGYPTLAIGLRYTMNGAVRMHRRQDPTWGLAEEVDYDSHLGNTLSLFGSFYRALHRSWHWETSYSLSGGIGFNRKWYNKYDAIDNELIGTPVLIYFGAGVYQTYHFATSWGLRAGFEFVHHSNGALYRPNKGSNSIGPSIGLVYYPYYKTLVNKRHSFQSLPFKKYWYLNVAASMGAKTLLEDWLLTQFNTPSTESDYRTEHFRIYPAYSLQADVMYRYARRWASGIGIECFYGTYASHIKDLDEQRGVEEKHSPWSVGVAGKHEVFYHNLSLAMAFGFYLYRQMGENARHNESIFYEKIGVHYSFPSLNGLKVGISVKAHETKADLTEVIVTYPIKLYNVRR</sequence>
<dbReference type="Gene3D" id="2.40.160.20">
    <property type="match status" value="1"/>
</dbReference>
<dbReference type="Proteomes" id="UP000070533">
    <property type="component" value="Unassembled WGS sequence"/>
</dbReference>
<evidence type="ECO:0008006" key="3">
    <source>
        <dbReference type="Google" id="ProtNLM"/>
    </source>
</evidence>
<dbReference type="OrthoDB" id="627554at2"/>
<evidence type="ECO:0000313" key="1">
    <source>
        <dbReference type="EMBL" id="KXA45086.1"/>
    </source>
</evidence>
<reference evidence="2" key="1">
    <citation type="submission" date="2016-01" db="EMBL/GenBank/DDBJ databases">
        <authorList>
            <person name="Mitreva M."/>
            <person name="Pepin K.H."/>
            <person name="Mihindukulasuriya K.A."/>
            <person name="Fulton R."/>
            <person name="Fronick C."/>
            <person name="O'Laughlin M."/>
            <person name="Miner T."/>
            <person name="Herter B."/>
            <person name="Rosa B.A."/>
            <person name="Cordes M."/>
            <person name="Tomlinson C."/>
            <person name="Wollam A."/>
            <person name="Palsikar V.B."/>
            <person name="Mardis E.R."/>
            <person name="Wilson R.K."/>
        </authorList>
    </citation>
    <scope>NUCLEOTIDE SEQUENCE [LARGE SCALE GENOMIC DNA]</scope>
    <source>
        <strain evidence="2">MJR7716</strain>
    </source>
</reference>
<accession>A0A133QQC5</accession>
<dbReference type="PATRIC" id="fig|28128.5.peg.51"/>
<gene>
    <name evidence="1" type="ORF">HMPREF3226_00053</name>
</gene>
<evidence type="ECO:0000313" key="2">
    <source>
        <dbReference type="Proteomes" id="UP000070533"/>
    </source>
</evidence>
<keyword evidence="2" id="KW-1185">Reference proteome</keyword>
<dbReference type="Pfam" id="PF09411">
    <property type="entry name" value="PagL"/>
    <property type="match status" value="1"/>
</dbReference>
<proteinExistence type="predicted"/>
<dbReference type="AlphaFoldDB" id="A0A133QQC5"/>
<dbReference type="STRING" id="28128.HMPREF3226_00053"/>
<organism evidence="1 2">
    <name type="scientific">Prevotella corporis</name>
    <dbReference type="NCBI Taxonomy" id="28128"/>
    <lineage>
        <taxon>Bacteria</taxon>
        <taxon>Pseudomonadati</taxon>
        <taxon>Bacteroidota</taxon>
        <taxon>Bacteroidia</taxon>
        <taxon>Bacteroidales</taxon>
        <taxon>Prevotellaceae</taxon>
        <taxon>Prevotella</taxon>
    </lineage>
</organism>